<comment type="caution">
    <text evidence="7">The sequence shown here is derived from an EMBL/GenBank/DDBJ whole genome shotgun (WGS) entry which is preliminary data.</text>
</comment>
<evidence type="ECO:0000256" key="3">
    <source>
        <dbReference type="ARBA" id="ARBA00022692"/>
    </source>
</evidence>
<evidence type="ECO:0000256" key="5">
    <source>
        <dbReference type="ARBA" id="ARBA00023136"/>
    </source>
</evidence>
<accession>A0ABW0U9R7</accession>
<protein>
    <submittedName>
        <fullName evidence="7">ATP synthase subunit I</fullName>
    </submittedName>
</protein>
<evidence type="ECO:0000256" key="4">
    <source>
        <dbReference type="ARBA" id="ARBA00022989"/>
    </source>
</evidence>
<dbReference type="RefSeq" id="WP_270897362.1">
    <property type="nucleotide sequence ID" value="NZ_JBHSPF010000032.1"/>
</dbReference>
<dbReference type="PANTHER" id="PTHR40035">
    <property type="entry name" value="ATP SYNTHASE PROTEIN I"/>
    <property type="match status" value="1"/>
</dbReference>
<comment type="subcellular location">
    <subcellularLocation>
        <location evidence="1">Cell membrane</location>
        <topology evidence="1">Multi-pass membrane protein</topology>
    </subcellularLocation>
</comment>
<evidence type="ECO:0000256" key="1">
    <source>
        <dbReference type="ARBA" id="ARBA00004651"/>
    </source>
</evidence>
<feature type="transmembrane region" description="Helical" evidence="6">
    <location>
        <begin position="73"/>
        <end position="94"/>
    </location>
</feature>
<dbReference type="InterPro" id="IPR005598">
    <property type="entry name" value="ATP_synth_I"/>
</dbReference>
<keyword evidence="3 6" id="KW-0812">Transmembrane</keyword>
<evidence type="ECO:0000313" key="8">
    <source>
        <dbReference type="Proteomes" id="UP001596143"/>
    </source>
</evidence>
<sequence length="125" mass="14160">MKTFEGIVLRYVQLTIIVIALYILGWGFTPYKAIFISLGVGSLIGLFNVWSMYRDTKKVGEMAAQQNEGRRPILFGMISRLATGALIAILVIRFPETFDLIGLVLGIMTPYILILFHSLFQIKRF</sequence>
<organism evidence="7 8">
    <name type="scientific">Aliibacillus thermotolerans</name>
    <dbReference type="NCBI Taxonomy" id="1834418"/>
    <lineage>
        <taxon>Bacteria</taxon>
        <taxon>Bacillati</taxon>
        <taxon>Bacillota</taxon>
        <taxon>Bacilli</taxon>
        <taxon>Bacillales</taxon>
        <taxon>Bacillaceae</taxon>
        <taxon>Aliibacillus</taxon>
    </lineage>
</organism>
<feature type="transmembrane region" description="Helical" evidence="6">
    <location>
        <begin position="34"/>
        <end position="53"/>
    </location>
</feature>
<evidence type="ECO:0000256" key="6">
    <source>
        <dbReference type="SAM" id="Phobius"/>
    </source>
</evidence>
<keyword evidence="8" id="KW-1185">Reference proteome</keyword>
<keyword evidence="2" id="KW-1003">Cell membrane</keyword>
<evidence type="ECO:0000313" key="7">
    <source>
        <dbReference type="EMBL" id="MFC5628801.1"/>
    </source>
</evidence>
<dbReference type="EMBL" id="JBHSPF010000032">
    <property type="protein sequence ID" value="MFC5628801.1"/>
    <property type="molecule type" value="Genomic_DNA"/>
</dbReference>
<dbReference type="PANTHER" id="PTHR40035:SF1">
    <property type="entry name" value="ATP SYNTHASE PROTEIN I"/>
    <property type="match status" value="1"/>
</dbReference>
<dbReference type="InterPro" id="IPR039072">
    <property type="entry name" value="ATP_synth_I_Bacilli"/>
</dbReference>
<keyword evidence="5 6" id="KW-0472">Membrane</keyword>
<gene>
    <name evidence="7" type="ORF">ACFPTR_07820</name>
</gene>
<name>A0ABW0U9R7_9BACI</name>
<keyword evidence="4 6" id="KW-1133">Transmembrane helix</keyword>
<evidence type="ECO:0000256" key="2">
    <source>
        <dbReference type="ARBA" id="ARBA00022475"/>
    </source>
</evidence>
<reference evidence="8" key="1">
    <citation type="journal article" date="2019" name="Int. J. Syst. Evol. Microbiol.">
        <title>The Global Catalogue of Microorganisms (GCM) 10K type strain sequencing project: providing services to taxonomists for standard genome sequencing and annotation.</title>
        <authorList>
            <consortium name="The Broad Institute Genomics Platform"/>
            <consortium name="The Broad Institute Genome Sequencing Center for Infectious Disease"/>
            <person name="Wu L."/>
            <person name="Ma J."/>
        </authorList>
    </citation>
    <scope>NUCLEOTIDE SEQUENCE [LARGE SCALE GENOMIC DNA]</scope>
    <source>
        <strain evidence="8">CGMCC 1.15790</strain>
    </source>
</reference>
<dbReference type="Proteomes" id="UP001596143">
    <property type="component" value="Unassembled WGS sequence"/>
</dbReference>
<dbReference type="Pfam" id="PF03899">
    <property type="entry name" value="ATP-synt_I"/>
    <property type="match status" value="1"/>
</dbReference>
<feature type="transmembrane region" description="Helical" evidence="6">
    <location>
        <begin position="100"/>
        <end position="120"/>
    </location>
</feature>
<proteinExistence type="predicted"/>
<feature type="transmembrane region" description="Helical" evidence="6">
    <location>
        <begin position="7"/>
        <end position="28"/>
    </location>
</feature>